<feature type="region of interest" description="Disordered" evidence="1">
    <location>
        <begin position="76"/>
        <end position="104"/>
    </location>
</feature>
<evidence type="ECO:0000256" key="2">
    <source>
        <dbReference type="SAM" id="SignalP"/>
    </source>
</evidence>
<keyword evidence="2" id="KW-0732">Signal</keyword>
<protein>
    <submittedName>
        <fullName evidence="3">Uncharacterized protein</fullName>
    </submittedName>
</protein>
<name>A0A6M8HPI1_9PROT</name>
<feature type="chain" id="PRO_5026900387" evidence="2">
    <location>
        <begin position="35"/>
        <end position="104"/>
    </location>
</feature>
<feature type="signal peptide" evidence="2">
    <location>
        <begin position="1"/>
        <end position="34"/>
    </location>
</feature>
<evidence type="ECO:0000256" key="1">
    <source>
        <dbReference type="SAM" id="MobiDB-lite"/>
    </source>
</evidence>
<organism evidence="3 4">
    <name type="scientific">Lichenicola cladoniae</name>
    <dbReference type="NCBI Taxonomy" id="1484109"/>
    <lineage>
        <taxon>Bacteria</taxon>
        <taxon>Pseudomonadati</taxon>
        <taxon>Pseudomonadota</taxon>
        <taxon>Alphaproteobacteria</taxon>
        <taxon>Acetobacterales</taxon>
        <taxon>Acetobacteraceae</taxon>
        <taxon>Lichenicola</taxon>
    </lineage>
</organism>
<proteinExistence type="predicted"/>
<accession>A0A6M8HPI1</accession>
<dbReference type="EMBL" id="CP053708">
    <property type="protein sequence ID" value="QKE90175.1"/>
    <property type="molecule type" value="Genomic_DNA"/>
</dbReference>
<dbReference type="AlphaFoldDB" id="A0A6M8HPI1"/>
<evidence type="ECO:0000313" key="4">
    <source>
        <dbReference type="Proteomes" id="UP000500767"/>
    </source>
</evidence>
<dbReference type="RefSeq" id="WP_171835873.1">
    <property type="nucleotide sequence ID" value="NZ_CP053708.1"/>
</dbReference>
<sequence length="104" mass="10870">MVFDRNPPRAHRRLASLALLVAAMAPAANGHALAQIAASPSVRAAPAQTEQPGHRVIPSTGVIVPRATVDPGMKVKAPRMPAQSTPVIHPDQTPPRDGSVVVPR</sequence>
<reference evidence="3 4" key="1">
    <citation type="journal article" date="2014" name="World J. Microbiol. Biotechnol.">
        <title>Biodiversity and physiological characteristics of Antarctic and Arctic lichens-associated bacteria.</title>
        <authorList>
            <person name="Lee Y.M."/>
            <person name="Kim E.H."/>
            <person name="Lee H.K."/>
            <person name="Hong S.G."/>
        </authorList>
    </citation>
    <scope>NUCLEOTIDE SEQUENCE [LARGE SCALE GENOMIC DNA]</scope>
    <source>
        <strain evidence="3 4">PAMC 26569</strain>
    </source>
</reference>
<dbReference type="KEGG" id="lck:HN018_09060"/>
<evidence type="ECO:0000313" key="3">
    <source>
        <dbReference type="EMBL" id="QKE90175.1"/>
    </source>
</evidence>
<gene>
    <name evidence="3" type="ORF">HN018_09060</name>
</gene>
<keyword evidence="4" id="KW-1185">Reference proteome</keyword>
<dbReference type="Proteomes" id="UP000500767">
    <property type="component" value="Chromosome"/>
</dbReference>